<dbReference type="STRING" id="649764.HMPREF0762_00682"/>
<feature type="transmembrane region" description="Helical" evidence="1">
    <location>
        <begin position="295"/>
        <end position="322"/>
    </location>
</feature>
<feature type="transmembrane region" description="Helical" evidence="1">
    <location>
        <begin position="20"/>
        <end position="41"/>
    </location>
</feature>
<name>D0WFT2_SLAES</name>
<dbReference type="Proteomes" id="UP000006001">
    <property type="component" value="Unassembled WGS sequence"/>
</dbReference>
<organism evidence="2 3">
    <name type="scientific">Slackia exigua (strain ATCC 700122 / DSM 15923 / CIP 105133 / JCM 11022 / KCTC 5966 / S-7)</name>
    <dbReference type="NCBI Taxonomy" id="649764"/>
    <lineage>
        <taxon>Bacteria</taxon>
        <taxon>Bacillati</taxon>
        <taxon>Actinomycetota</taxon>
        <taxon>Coriobacteriia</taxon>
        <taxon>Eggerthellales</taxon>
        <taxon>Eggerthellaceae</taxon>
        <taxon>Slackia</taxon>
    </lineage>
</organism>
<evidence type="ECO:0000313" key="3">
    <source>
        <dbReference type="Proteomes" id="UP000006001"/>
    </source>
</evidence>
<evidence type="ECO:0000313" key="2">
    <source>
        <dbReference type="EMBL" id="EEZ61345.1"/>
    </source>
</evidence>
<dbReference type="AlphaFoldDB" id="D0WFT2"/>
<keyword evidence="1" id="KW-0812">Transmembrane</keyword>
<feature type="transmembrane region" description="Helical" evidence="1">
    <location>
        <begin position="253"/>
        <end position="275"/>
    </location>
</feature>
<protein>
    <submittedName>
        <fullName evidence="2">Uncharacterized protein</fullName>
    </submittedName>
</protein>
<accession>D0WFT2</accession>
<feature type="transmembrane region" description="Helical" evidence="1">
    <location>
        <begin position="370"/>
        <end position="403"/>
    </location>
</feature>
<feature type="transmembrane region" description="Helical" evidence="1">
    <location>
        <begin position="200"/>
        <end position="223"/>
    </location>
</feature>
<sequence length="412" mass="44625">MTAMRTLVTYEIKKILDNRAGMAACIIVWILLVAIAVANIMTAGARDGDTGAWMEGIAAHQAVRENEQAKAGVLDDARISADLAAYDQALARWDEMASELNSMSSEEIIERYGIEFWHDVHKVVVSSYYQRLDTVLALDAQGTRARSLEEGSKTAIEHELSGNYLGFFPYTQAEHDYWTEKAEKVSWPIEYGYAGAWDGIFNWMSFYALVILAAAIAVSGVYAGEYQNRTAAVVLPTRNGTCMLPLAKTTAALAFVSTYYLLCVGSICGIYLAMLGPDGAGLPCQIFDFASPYPYSVGAVCGLCLLVGYVVCLGATAFTLLLSSKLRSVMPVAVVPLAVTLLGILGKLITPLAKIADLTPMTGFNDMFSAMVSYAVGPIVFDLPSMLALLYGALLAACMPLSIRTFRRHQVM</sequence>
<dbReference type="HOGENOM" id="CLU_052940_2_1_11"/>
<gene>
    <name evidence="2" type="ORF">HMPREF0762_00682</name>
</gene>
<keyword evidence="1" id="KW-0472">Membrane</keyword>
<keyword evidence="3" id="KW-1185">Reference proteome</keyword>
<feature type="transmembrane region" description="Helical" evidence="1">
    <location>
        <begin position="329"/>
        <end position="350"/>
    </location>
</feature>
<comment type="caution">
    <text evidence="2">The sequence shown here is derived from an EMBL/GenBank/DDBJ whole genome shotgun (WGS) entry which is preliminary data.</text>
</comment>
<reference evidence="2" key="1">
    <citation type="submission" date="2009-10" db="EMBL/GenBank/DDBJ databases">
        <authorList>
            <person name="Weinstock G."/>
            <person name="Sodergren E."/>
            <person name="Clifton S."/>
            <person name="Fulton L."/>
            <person name="Fulton B."/>
            <person name="Courtney L."/>
            <person name="Fronick C."/>
            <person name="Harrison M."/>
            <person name="Strong C."/>
            <person name="Farmer C."/>
            <person name="Delahaunty K."/>
            <person name="Markovic C."/>
            <person name="Hall O."/>
            <person name="Minx P."/>
            <person name="Tomlinson C."/>
            <person name="Mitreva M."/>
            <person name="Nelson J."/>
            <person name="Hou S."/>
            <person name="Wollam A."/>
            <person name="Pepin K.H."/>
            <person name="Johnson M."/>
            <person name="Bhonagiri V."/>
            <person name="Nash W.E."/>
            <person name="Warren W."/>
            <person name="Chinwalla A."/>
            <person name="Mardis E.R."/>
            <person name="Wilson R.K."/>
        </authorList>
    </citation>
    <scope>NUCLEOTIDE SEQUENCE [LARGE SCALE GENOMIC DNA]</scope>
    <source>
        <strain evidence="2">ATCC 700122</strain>
    </source>
</reference>
<dbReference type="EMBL" id="ACUX02000006">
    <property type="protein sequence ID" value="EEZ61345.1"/>
    <property type="molecule type" value="Genomic_DNA"/>
</dbReference>
<proteinExistence type="predicted"/>
<dbReference type="eggNOG" id="COG1277">
    <property type="taxonomic scope" value="Bacteria"/>
</dbReference>
<evidence type="ECO:0000256" key="1">
    <source>
        <dbReference type="SAM" id="Phobius"/>
    </source>
</evidence>
<keyword evidence="1" id="KW-1133">Transmembrane helix</keyword>